<dbReference type="RefSeq" id="WP_211282603.1">
    <property type="nucleotide sequence ID" value="NZ_LQMT02000003.1"/>
</dbReference>
<dbReference type="EMBL" id="LQMT02000003">
    <property type="protein sequence ID" value="ONF74685.1"/>
    <property type="molecule type" value="Genomic_DNA"/>
</dbReference>
<proteinExistence type="predicted"/>
<reference evidence="2 3" key="1">
    <citation type="submission" date="2016-12" db="EMBL/GenBank/DDBJ databases">
        <title>Amycolatopsis keratiniphila subsp. keratiniphila genome sequencing and assembly.</title>
        <authorList>
            <person name="Mayilraj S."/>
            <person name="Kaur N."/>
        </authorList>
    </citation>
    <scope>NUCLEOTIDE SEQUENCE [LARGE SCALE GENOMIC DNA]</scope>
    <source>
        <strain evidence="2 3">DSM 44409</strain>
    </source>
</reference>
<feature type="non-terminal residue" evidence="2">
    <location>
        <position position="78"/>
    </location>
</feature>
<accession>A0A1W2M3D4</accession>
<comment type="caution">
    <text evidence="2">The sequence shown here is derived from an EMBL/GenBank/DDBJ whole genome shotgun (WGS) entry which is preliminary data.</text>
</comment>
<dbReference type="AlphaFoldDB" id="A0A1W2M3D4"/>
<evidence type="ECO:0000256" key="1">
    <source>
        <dbReference type="SAM" id="MobiDB-lite"/>
    </source>
</evidence>
<evidence type="ECO:0000313" key="2">
    <source>
        <dbReference type="EMBL" id="ONF74685.1"/>
    </source>
</evidence>
<evidence type="ECO:0000313" key="3">
    <source>
        <dbReference type="Proteomes" id="UP000076660"/>
    </source>
</evidence>
<gene>
    <name evidence="2" type="ORF">AVR91_0200485</name>
</gene>
<feature type="compositionally biased region" description="Basic and acidic residues" evidence="1">
    <location>
        <begin position="1"/>
        <end position="34"/>
    </location>
</feature>
<feature type="region of interest" description="Disordered" evidence="1">
    <location>
        <begin position="1"/>
        <end position="35"/>
    </location>
</feature>
<protein>
    <submittedName>
        <fullName evidence="2">Uncharacterized protein</fullName>
    </submittedName>
</protein>
<name>A0A1W2M3D4_9PSEU</name>
<sequence length="78" mass="8586">MAVPRDWMDDTRAGMDDSRDPTDDTRDWMDDSRDPPVLQVVSGENGSNQGCLGYQPASGCCRSPGSLSMKMLEVCRES</sequence>
<dbReference type="Proteomes" id="UP000076660">
    <property type="component" value="Unassembled WGS sequence"/>
</dbReference>
<organism evidence="2 3">
    <name type="scientific">Amycolatopsis keratiniphila subsp. keratiniphila</name>
    <dbReference type="NCBI Taxonomy" id="227715"/>
    <lineage>
        <taxon>Bacteria</taxon>
        <taxon>Bacillati</taxon>
        <taxon>Actinomycetota</taxon>
        <taxon>Actinomycetes</taxon>
        <taxon>Pseudonocardiales</taxon>
        <taxon>Pseudonocardiaceae</taxon>
        <taxon>Amycolatopsis</taxon>
        <taxon>Amycolatopsis japonica group</taxon>
    </lineage>
</organism>